<keyword evidence="5" id="KW-1185">Reference proteome</keyword>
<dbReference type="GO" id="GO:0005737">
    <property type="term" value="C:cytoplasm"/>
    <property type="evidence" value="ECO:0007669"/>
    <property type="project" value="TreeGrafter"/>
</dbReference>
<name>A0A091V1Z3_NIPNI</name>
<dbReference type="InterPro" id="IPR008936">
    <property type="entry name" value="Rho_GTPase_activation_prot"/>
</dbReference>
<evidence type="ECO:0000259" key="3">
    <source>
        <dbReference type="PROSITE" id="PS50238"/>
    </source>
</evidence>
<dbReference type="GO" id="GO:0030833">
    <property type="term" value="P:regulation of actin filament polymerization"/>
    <property type="evidence" value="ECO:0007669"/>
    <property type="project" value="TreeGrafter"/>
</dbReference>
<accession>A0A091V1Z3</accession>
<feature type="non-terminal residue" evidence="4">
    <location>
        <position position="1"/>
    </location>
</feature>
<dbReference type="PANTHER" id="PTHR14963:SF4">
    <property type="entry name" value="RHO GTPASE-ACTIVATING PROTEIN 40"/>
    <property type="match status" value="1"/>
</dbReference>
<dbReference type="PANTHER" id="PTHR14963">
    <property type="entry name" value="RHO GTPASE ACTIVATING PROTEIN 18,19-RELATED"/>
    <property type="match status" value="1"/>
</dbReference>
<evidence type="ECO:0000313" key="5">
    <source>
        <dbReference type="Proteomes" id="UP000053283"/>
    </source>
</evidence>
<dbReference type="Proteomes" id="UP000053283">
    <property type="component" value="Unassembled WGS sequence"/>
</dbReference>
<keyword evidence="1" id="KW-0343">GTPase activation</keyword>
<dbReference type="eggNOG" id="KOG2200">
    <property type="taxonomic scope" value="Eukaryota"/>
</dbReference>
<dbReference type="InterPro" id="IPR057323">
    <property type="entry name" value="RHG40/28/18_ubiquitin"/>
</dbReference>
<dbReference type="SUPFAM" id="SSF48350">
    <property type="entry name" value="GTPase activation domain, GAP"/>
    <property type="match status" value="1"/>
</dbReference>
<dbReference type="InterPro" id="IPR000198">
    <property type="entry name" value="RhoGAP_dom"/>
</dbReference>
<feature type="non-terminal residue" evidence="4">
    <location>
        <position position="575"/>
    </location>
</feature>
<dbReference type="GO" id="GO:0007165">
    <property type="term" value="P:signal transduction"/>
    <property type="evidence" value="ECO:0007669"/>
    <property type="project" value="InterPro"/>
</dbReference>
<sequence>ESLDNLSMDSFWLEVENIKQSTEAEQEECSLSDVKTQEEGEAEAEWLQDAGLSDLLGDRASENDNIVLLSTLTKTQAAAVQRRLDTYSRSRRRKNKHPVRDVRDIFGVSNSEVSSSFWLSEIQDIFSSVAETQDYSCTVRNPGKEEVFNMDVAYSEQAAVLLKGLFLSESRRLKDGNTLTKFKIPKGRLGVTRIGDLSAQDMKKIPTLALIELTALCDVLGFELKRNKAAKLKTTEKKLFGVPLNTLLENDQKLLPNTKVPLLLQALLSCLEKRGLETEGILRVSGSQTRIKSLEQKLERDFYTGLFRWDEVHQNDVSGLLKRFIRELPAPLLTAEYLPAFAAVQNIPDLKQRLQALNLLILILPEPNRNTLKALLEFLSKVVARENNNKMNLWNVSTVMAPNLFMHKGLPNKIPEGKEKQLAEGAADVVRMMIHYQDLLWTVSSFLVAQVRKLNETNSKRYQFCDKRIKNLLRKIHADKDKVEKNQAEPSKIVKVHSSLLLKDSLEVHLNNATRVADVLRQFQKNLNNSMECTNLLLYEVGGNIGEHCLDPDTYLLDLYHINPHAEWIIKQNPS</sequence>
<comment type="function">
    <text evidence="2">GTPase activator for the Rho-type GTPases by converting them to an inactive GDP-bound state.</text>
</comment>
<protein>
    <submittedName>
        <fullName evidence="4">Rho GTPase-activating protein 40</fullName>
    </submittedName>
</protein>
<feature type="domain" description="Rho-GAP" evidence="3">
    <location>
        <begin position="242"/>
        <end position="441"/>
    </location>
</feature>
<dbReference type="GO" id="GO:0051056">
    <property type="term" value="P:regulation of small GTPase mediated signal transduction"/>
    <property type="evidence" value="ECO:0007669"/>
    <property type="project" value="TreeGrafter"/>
</dbReference>
<dbReference type="SMART" id="SM00324">
    <property type="entry name" value="RhoGAP"/>
    <property type="match status" value="1"/>
</dbReference>
<dbReference type="Pfam" id="PF25442">
    <property type="entry name" value="Ubiquitin_RHG40_C"/>
    <property type="match status" value="1"/>
</dbReference>
<dbReference type="EMBL" id="KL410577">
    <property type="protein sequence ID" value="KFQ97340.1"/>
    <property type="molecule type" value="Genomic_DNA"/>
</dbReference>
<evidence type="ECO:0000313" key="4">
    <source>
        <dbReference type="EMBL" id="KFQ97340.1"/>
    </source>
</evidence>
<dbReference type="CDD" id="cd04391">
    <property type="entry name" value="RhoGAP_ARHGAP18"/>
    <property type="match status" value="1"/>
</dbReference>
<dbReference type="FunFam" id="1.10.555.10:FF:000018">
    <property type="entry name" value="Rho GTPase activating protein 28"/>
    <property type="match status" value="1"/>
</dbReference>
<dbReference type="Pfam" id="PF00620">
    <property type="entry name" value="RhoGAP"/>
    <property type="match status" value="1"/>
</dbReference>
<reference evidence="4 5" key="1">
    <citation type="submission" date="2014-04" db="EMBL/GenBank/DDBJ databases">
        <title>Genome evolution of avian class.</title>
        <authorList>
            <person name="Zhang G."/>
            <person name="Li C."/>
        </authorList>
    </citation>
    <scope>NUCLEOTIDE SEQUENCE [LARGE SCALE GENOMIC DNA]</scope>
    <source>
        <strain evidence="4">BGI_Y956</strain>
    </source>
</reference>
<dbReference type="GO" id="GO:0005096">
    <property type="term" value="F:GTPase activator activity"/>
    <property type="evidence" value="ECO:0007669"/>
    <property type="project" value="UniProtKB-KW"/>
</dbReference>
<proteinExistence type="predicted"/>
<gene>
    <name evidence="4" type="ORF">Y956_12917</name>
</gene>
<evidence type="ECO:0000256" key="1">
    <source>
        <dbReference type="ARBA" id="ARBA00022468"/>
    </source>
</evidence>
<dbReference type="PROSITE" id="PS50238">
    <property type="entry name" value="RHOGAP"/>
    <property type="match status" value="1"/>
</dbReference>
<evidence type="ECO:0000256" key="2">
    <source>
        <dbReference type="ARBA" id="ARBA00055252"/>
    </source>
</evidence>
<dbReference type="AlphaFoldDB" id="A0A091V1Z3"/>
<organism evidence="4 5">
    <name type="scientific">Nipponia nippon</name>
    <name type="common">Crested ibis</name>
    <name type="synonym">Ibis nippon</name>
    <dbReference type="NCBI Taxonomy" id="128390"/>
    <lineage>
        <taxon>Eukaryota</taxon>
        <taxon>Metazoa</taxon>
        <taxon>Chordata</taxon>
        <taxon>Craniata</taxon>
        <taxon>Vertebrata</taxon>
        <taxon>Euteleostomi</taxon>
        <taxon>Archelosauria</taxon>
        <taxon>Archosauria</taxon>
        <taxon>Dinosauria</taxon>
        <taxon>Saurischia</taxon>
        <taxon>Theropoda</taxon>
        <taxon>Coelurosauria</taxon>
        <taxon>Aves</taxon>
        <taxon>Neognathae</taxon>
        <taxon>Neoaves</taxon>
        <taxon>Aequornithes</taxon>
        <taxon>Pelecaniformes</taxon>
        <taxon>Threskiornithidae</taxon>
        <taxon>Nipponia</taxon>
    </lineage>
</organism>
<dbReference type="Gene3D" id="1.10.555.10">
    <property type="entry name" value="Rho GTPase activation protein"/>
    <property type="match status" value="1"/>
</dbReference>